<comment type="caution">
    <text evidence="2">The sequence shown here is derived from an EMBL/GenBank/DDBJ whole genome shotgun (WGS) entry which is preliminary data.</text>
</comment>
<dbReference type="Proteomes" id="UP001152561">
    <property type="component" value="Unassembled WGS sequence"/>
</dbReference>
<feature type="region of interest" description="Disordered" evidence="1">
    <location>
        <begin position="104"/>
        <end position="147"/>
    </location>
</feature>
<protein>
    <submittedName>
        <fullName evidence="2">Uncharacterized protein</fullName>
    </submittedName>
</protein>
<evidence type="ECO:0000256" key="1">
    <source>
        <dbReference type="SAM" id="MobiDB-lite"/>
    </source>
</evidence>
<name>A0A9Q1M517_9SOLA</name>
<gene>
    <name evidence="2" type="ORF">K7X08_033898</name>
</gene>
<accession>A0A9Q1M517</accession>
<dbReference type="EMBL" id="JAJAGQ010000011">
    <property type="protein sequence ID" value="KAJ8550191.1"/>
    <property type="molecule type" value="Genomic_DNA"/>
</dbReference>
<keyword evidence="3" id="KW-1185">Reference proteome</keyword>
<reference evidence="3" key="1">
    <citation type="journal article" date="2023" name="Proc. Natl. Acad. Sci. U.S.A.">
        <title>Genomic and structural basis for evolution of tropane alkaloid biosynthesis.</title>
        <authorList>
            <person name="Wanga Y.-J."/>
            <person name="Taina T."/>
            <person name="Yua J.-Y."/>
            <person name="Lia J."/>
            <person name="Xua B."/>
            <person name="Chenc J."/>
            <person name="D'Auriad J.C."/>
            <person name="Huanga J.-P."/>
            <person name="Huanga S.-X."/>
        </authorList>
    </citation>
    <scope>NUCLEOTIDE SEQUENCE [LARGE SCALE GENOMIC DNA]</scope>
    <source>
        <strain evidence="3">cv. KIB-2019</strain>
    </source>
</reference>
<evidence type="ECO:0000313" key="2">
    <source>
        <dbReference type="EMBL" id="KAJ8550191.1"/>
    </source>
</evidence>
<proteinExistence type="predicted"/>
<sequence length="166" mass="18234">MSVGLGLQRSFLYVESRINNSGTNTQLYHAHEKLNFLESNPAPVIDVCLPAPTFVHVAHDGSHDTCANLLHPHIGEEENAPLHSFKRDDDADVIFEYISSETSELHHSQGNIGPPGDSSHADSGGDSQSSQSNLTKSGRTVKPHIWHTDHVVQKRGVSVIPRTFRL</sequence>
<feature type="compositionally biased region" description="Low complexity" evidence="1">
    <location>
        <begin position="116"/>
        <end position="132"/>
    </location>
</feature>
<evidence type="ECO:0000313" key="3">
    <source>
        <dbReference type="Proteomes" id="UP001152561"/>
    </source>
</evidence>
<organism evidence="2 3">
    <name type="scientific">Anisodus acutangulus</name>
    <dbReference type="NCBI Taxonomy" id="402998"/>
    <lineage>
        <taxon>Eukaryota</taxon>
        <taxon>Viridiplantae</taxon>
        <taxon>Streptophyta</taxon>
        <taxon>Embryophyta</taxon>
        <taxon>Tracheophyta</taxon>
        <taxon>Spermatophyta</taxon>
        <taxon>Magnoliopsida</taxon>
        <taxon>eudicotyledons</taxon>
        <taxon>Gunneridae</taxon>
        <taxon>Pentapetalae</taxon>
        <taxon>asterids</taxon>
        <taxon>lamiids</taxon>
        <taxon>Solanales</taxon>
        <taxon>Solanaceae</taxon>
        <taxon>Solanoideae</taxon>
        <taxon>Hyoscyameae</taxon>
        <taxon>Anisodus</taxon>
    </lineage>
</organism>
<dbReference type="AlphaFoldDB" id="A0A9Q1M517"/>